<dbReference type="RefSeq" id="WP_254756537.1">
    <property type="nucleotide sequence ID" value="NZ_JANCLT010000001.1"/>
</dbReference>
<dbReference type="Pfam" id="PF02639">
    <property type="entry name" value="DUF188"/>
    <property type="match status" value="1"/>
</dbReference>
<dbReference type="AlphaFoldDB" id="A0AA41X4R3"/>
<dbReference type="CDD" id="cd18720">
    <property type="entry name" value="PIN_YqxD-like"/>
    <property type="match status" value="1"/>
</dbReference>
<dbReference type="HAMAP" id="MF_00489">
    <property type="entry name" value="UPF0178"/>
    <property type="match status" value="1"/>
</dbReference>
<evidence type="ECO:0000256" key="1">
    <source>
        <dbReference type="ARBA" id="ARBA00008522"/>
    </source>
</evidence>
<comment type="caution">
    <text evidence="3">The sequence shown here is derived from an EMBL/GenBank/DDBJ whole genome shotgun (WGS) entry which is preliminary data.</text>
</comment>
<sequence>MPRINTIFVDADACPVKEEIMQASELFQVPVVFVASYAHKTSFPGGTWVYVDPSRDAADFYLYQHAKPGDLAVTQDMGLASLLVKRDIVVLSPRGTILQDAQMDNILYNRHLSAELRRSGTYTKGPKAFSKEDRQRFFHVLQKILSKHEGIEESLKNINTTRRWSNGEQNS</sequence>
<protein>
    <recommendedName>
        <fullName evidence="2">UPF0178 protein NK662_01225</fullName>
    </recommendedName>
</protein>
<reference evidence="3" key="1">
    <citation type="submission" date="2022-07" db="EMBL/GenBank/DDBJ databases">
        <authorList>
            <person name="Li W.-J."/>
            <person name="Deng Q.-Q."/>
        </authorList>
    </citation>
    <scope>NUCLEOTIDE SEQUENCE</scope>
    <source>
        <strain evidence="3">SYSU M60031</strain>
    </source>
</reference>
<keyword evidence="4" id="KW-1185">Reference proteome</keyword>
<dbReference type="PANTHER" id="PTHR35146:SF1">
    <property type="entry name" value="UPF0178 PROTEIN YAII"/>
    <property type="match status" value="1"/>
</dbReference>
<dbReference type="PANTHER" id="PTHR35146">
    <property type="entry name" value="UPF0178 PROTEIN YAII"/>
    <property type="match status" value="1"/>
</dbReference>
<gene>
    <name evidence="3" type="ORF">NK662_01225</name>
</gene>
<name>A0AA41X4R3_9BACI</name>
<accession>A0AA41X4R3</accession>
<dbReference type="InterPro" id="IPR003791">
    <property type="entry name" value="UPF0178"/>
</dbReference>
<proteinExistence type="inferred from homology"/>
<dbReference type="Proteomes" id="UP001156102">
    <property type="component" value="Unassembled WGS sequence"/>
</dbReference>
<dbReference type="EMBL" id="JANCLT010000001">
    <property type="protein sequence ID" value="MCP8967158.1"/>
    <property type="molecule type" value="Genomic_DNA"/>
</dbReference>
<comment type="similarity">
    <text evidence="1 2">Belongs to the UPF0178 family.</text>
</comment>
<evidence type="ECO:0000313" key="3">
    <source>
        <dbReference type="EMBL" id="MCP8967158.1"/>
    </source>
</evidence>
<evidence type="ECO:0000256" key="2">
    <source>
        <dbReference type="HAMAP-Rule" id="MF_00489"/>
    </source>
</evidence>
<evidence type="ECO:0000313" key="4">
    <source>
        <dbReference type="Proteomes" id="UP001156102"/>
    </source>
</evidence>
<organism evidence="3 4">
    <name type="scientific">Ectobacillus ponti</name>
    <dbReference type="NCBI Taxonomy" id="2961894"/>
    <lineage>
        <taxon>Bacteria</taxon>
        <taxon>Bacillati</taxon>
        <taxon>Bacillota</taxon>
        <taxon>Bacilli</taxon>
        <taxon>Bacillales</taxon>
        <taxon>Bacillaceae</taxon>
        <taxon>Ectobacillus</taxon>
    </lineage>
</organism>